<evidence type="ECO:0000256" key="1">
    <source>
        <dbReference type="SAM" id="Phobius"/>
    </source>
</evidence>
<protein>
    <submittedName>
        <fullName evidence="2">Cbb3-type cytochrome c oxidase subunit 3</fullName>
    </submittedName>
</protein>
<dbReference type="InterPro" id="IPR008621">
    <property type="entry name" value="Cbb3-typ_cyt_oxidase_comp"/>
</dbReference>
<feature type="transmembrane region" description="Helical" evidence="1">
    <location>
        <begin position="6"/>
        <end position="26"/>
    </location>
</feature>
<dbReference type="AlphaFoldDB" id="A0A4R1BGH6"/>
<accession>A0A4R1BGH6</accession>
<gene>
    <name evidence="2" type="ORF">EZJ19_05155</name>
</gene>
<keyword evidence="1" id="KW-0812">Transmembrane</keyword>
<dbReference type="RefSeq" id="WP_131445221.1">
    <property type="nucleotide sequence ID" value="NZ_SJZB01000018.1"/>
</dbReference>
<dbReference type="EMBL" id="SJZB01000018">
    <property type="protein sequence ID" value="TCJ16293.1"/>
    <property type="molecule type" value="Genomic_DNA"/>
</dbReference>
<sequence>MDSGIIGSVVTVVFFLLFVGIVWWAYHKDNRQKFEDAANLPFEEGDDGIDRRRS</sequence>
<organism evidence="2 3">
    <name type="scientific">Parasulfuritortus cantonensis</name>
    <dbReference type="NCBI Taxonomy" id="2528202"/>
    <lineage>
        <taxon>Bacteria</taxon>
        <taxon>Pseudomonadati</taxon>
        <taxon>Pseudomonadota</taxon>
        <taxon>Betaproteobacteria</taxon>
        <taxon>Nitrosomonadales</taxon>
        <taxon>Thiobacillaceae</taxon>
        <taxon>Parasulfuritortus</taxon>
    </lineage>
</organism>
<reference evidence="2 3" key="1">
    <citation type="submission" date="2019-03" db="EMBL/GenBank/DDBJ databases">
        <title>Genome sequence of Thiobacillaceae bacterium LSR1, a sulfur-oxidizing bacterium isolated from freshwater sediment.</title>
        <authorList>
            <person name="Li S."/>
        </authorList>
    </citation>
    <scope>NUCLEOTIDE SEQUENCE [LARGE SCALE GENOMIC DNA]</scope>
    <source>
        <strain evidence="2 3">LSR1</strain>
    </source>
</reference>
<keyword evidence="1" id="KW-0472">Membrane</keyword>
<dbReference type="Proteomes" id="UP000295443">
    <property type="component" value="Unassembled WGS sequence"/>
</dbReference>
<dbReference type="Pfam" id="PF05545">
    <property type="entry name" value="FixQ"/>
    <property type="match status" value="1"/>
</dbReference>
<evidence type="ECO:0000313" key="3">
    <source>
        <dbReference type="Proteomes" id="UP000295443"/>
    </source>
</evidence>
<keyword evidence="3" id="KW-1185">Reference proteome</keyword>
<dbReference type="OrthoDB" id="8604580at2"/>
<keyword evidence="1" id="KW-1133">Transmembrane helix</keyword>
<comment type="caution">
    <text evidence="2">The sequence shown here is derived from an EMBL/GenBank/DDBJ whole genome shotgun (WGS) entry which is preliminary data.</text>
</comment>
<proteinExistence type="predicted"/>
<name>A0A4R1BGH6_9PROT</name>
<dbReference type="CDD" id="cd01324">
    <property type="entry name" value="cbb3_Oxidase_CcoQ"/>
    <property type="match status" value="1"/>
</dbReference>
<evidence type="ECO:0000313" key="2">
    <source>
        <dbReference type="EMBL" id="TCJ16293.1"/>
    </source>
</evidence>